<dbReference type="EMBL" id="PCPP01000001">
    <property type="protein sequence ID" value="PRB85334.1"/>
    <property type="molecule type" value="Genomic_DNA"/>
</dbReference>
<gene>
    <name evidence="1" type="ORF">CQ022_03495</name>
    <name evidence="2" type="ORF">CQ033_09495</name>
</gene>
<reference evidence="3 4" key="1">
    <citation type="submission" date="2017-09" db="EMBL/GenBank/DDBJ databases">
        <title>Genomic, metabolic, and phenotypic characteristics of bacterial isolates from the natural microbiome of the model nematode Caenorhabditis elegans.</title>
        <authorList>
            <person name="Zimmermann J."/>
            <person name="Obeng N."/>
            <person name="Yang W."/>
            <person name="Obeng O."/>
            <person name="Kissoyan K."/>
            <person name="Pees B."/>
            <person name="Dirksen P."/>
            <person name="Hoppner M."/>
            <person name="Franke A."/>
            <person name="Rosenstiel P."/>
            <person name="Leippe M."/>
            <person name="Dierking K."/>
            <person name="Kaleta C."/>
            <person name="Schulenburg H."/>
        </authorList>
    </citation>
    <scope>NUCLEOTIDE SEQUENCE [LARGE SCALE GENOMIC DNA]</scope>
    <source>
        <strain evidence="1 4">MYb25</strain>
        <strain evidence="2 3">MYb44</strain>
    </source>
</reference>
<evidence type="ECO:0000313" key="3">
    <source>
        <dbReference type="Proteomes" id="UP000238325"/>
    </source>
</evidence>
<dbReference type="AlphaFoldDB" id="A0A2S9CXY7"/>
<dbReference type="Proteomes" id="UP000238534">
    <property type="component" value="Unassembled WGS sequence"/>
</dbReference>
<organism evidence="1 4">
    <name type="scientific">Chryseobacterium culicis</name>
    <dbReference type="NCBI Taxonomy" id="680127"/>
    <lineage>
        <taxon>Bacteria</taxon>
        <taxon>Pseudomonadati</taxon>
        <taxon>Bacteroidota</taxon>
        <taxon>Flavobacteriia</taxon>
        <taxon>Flavobacteriales</taxon>
        <taxon>Weeksellaceae</taxon>
        <taxon>Chryseobacterium group</taxon>
        <taxon>Chryseobacterium</taxon>
    </lineage>
</organism>
<dbReference type="Proteomes" id="UP000238325">
    <property type="component" value="Unassembled WGS sequence"/>
</dbReference>
<evidence type="ECO:0000313" key="2">
    <source>
        <dbReference type="EMBL" id="PRB90946.1"/>
    </source>
</evidence>
<dbReference type="EMBL" id="PCPH01000002">
    <property type="protein sequence ID" value="PRB90946.1"/>
    <property type="molecule type" value="Genomic_DNA"/>
</dbReference>
<comment type="caution">
    <text evidence="1">The sequence shown here is derived from an EMBL/GenBank/DDBJ whole genome shotgun (WGS) entry which is preliminary data.</text>
</comment>
<proteinExistence type="predicted"/>
<accession>A0A2S9CXY7</accession>
<keyword evidence="3" id="KW-1185">Reference proteome</keyword>
<sequence length="74" mass="8794">MMKQNCSIKRKKTSTYVEAFISLFHSDFEFILMKSESWGAKLLKFNNKIPRGLLFFIKKLSKLYQPQKSPELLF</sequence>
<evidence type="ECO:0000313" key="4">
    <source>
        <dbReference type="Proteomes" id="UP000238534"/>
    </source>
</evidence>
<name>A0A2S9CXY7_CHRCI</name>
<protein>
    <submittedName>
        <fullName evidence="1">Uncharacterized protein</fullName>
    </submittedName>
</protein>
<evidence type="ECO:0000313" key="1">
    <source>
        <dbReference type="EMBL" id="PRB85334.1"/>
    </source>
</evidence>